<dbReference type="NCBIfam" id="TIGR03420">
    <property type="entry name" value="DnaA_homol_Hda"/>
    <property type="match status" value="1"/>
</dbReference>
<dbReference type="InterPro" id="IPR027417">
    <property type="entry name" value="P-loop_NTPase"/>
</dbReference>
<organism evidence="3 4">
    <name type="scientific">Chitinimonas prasina</name>
    <dbReference type="NCBI Taxonomy" id="1434937"/>
    <lineage>
        <taxon>Bacteria</taxon>
        <taxon>Pseudomonadati</taxon>
        <taxon>Pseudomonadota</taxon>
        <taxon>Betaproteobacteria</taxon>
        <taxon>Neisseriales</taxon>
        <taxon>Chitinibacteraceae</taxon>
        <taxon>Chitinimonas</taxon>
    </lineage>
</organism>
<keyword evidence="4" id="KW-1185">Reference proteome</keyword>
<dbReference type="PANTHER" id="PTHR30050:SF5">
    <property type="entry name" value="DNAA REGULATORY INACTIVATOR HDA"/>
    <property type="match status" value="1"/>
</dbReference>
<dbReference type="PANTHER" id="PTHR30050">
    <property type="entry name" value="CHROMOSOMAL REPLICATION INITIATOR PROTEIN DNAA"/>
    <property type="match status" value="1"/>
</dbReference>
<feature type="domain" description="Chromosomal replication initiator protein DnaA ATPAse" evidence="1">
    <location>
        <begin position="12"/>
        <end position="67"/>
    </location>
</feature>
<dbReference type="EMBL" id="BSOG01000001">
    <property type="protein sequence ID" value="GLR11861.1"/>
    <property type="molecule type" value="Genomic_DNA"/>
</dbReference>
<accession>A0ABQ5YBD6</accession>
<dbReference type="InterPro" id="IPR055199">
    <property type="entry name" value="Hda_lid"/>
</dbReference>
<evidence type="ECO:0000313" key="3">
    <source>
        <dbReference type="EMBL" id="GLR11861.1"/>
    </source>
</evidence>
<sequence>MKQLPLDLQLPEPFGFDDFLIGPNMEAFMALQNLADGQGGEGCVYLWGAHGTGKSHLLRATVQRAMAHGLFAYYWDAARQPLAEAAHGYELLAVDHVDGLGEEEQIVLFGLINAQREAGRVILTAGLQPPARQLLREDLTTRLGWGLVFEIGEPDDEDKAALLRHRARARGCEVDEAVCRWLVLHRSRDLGELTRLLDSLDRAALARGRPLTLPLVREVLRDADEAPQDQGSWNGTLPW</sequence>
<evidence type="ECO:0000259" key="1">
    <source>
        <dbReference type="Pfam" id="PF00308"/>
    </source>
</evidence>
<dbReference type="InterPro" id="IPR017788">
    <property type="entry name" value="Hda"/>
</dbReference>
<dbReference type="RefSeq" id="WP_284195003.1">
    <property type="nucleotide sequence ID" value="NZ_BSOG01000001.1"/>
</dbReference>
<comment type="caution">
    <text evidence="3">The sequence shown here is derived from an EMBL/GenBank/DDBJ whole genome shotgun (WGS) entry which is preliminary data.</text>
</comment>
<dbReference type="Pfam" id="PF22688">
    <property type="entry name" value="Hda_lid"/>
    <property type="match status" value="1"/>
</dbReference>
<gene>
    <name evidence="3" type="ORF">GCM10007907_06510</name>
</gene>
<name>A0ABQ5YBD6_9NEIS</name>
<dbReference type="Gene3D" id="3.40.50.300">
    <property type="entry name" value="P-loop containing nucleotide triphosphate hydrolases"/>
    <property type="match status" value="1"/>
</dbReference>
<evidence type="ECO:0000313" key="4">
    <source>
        <dbReference type="Proteomes" id="UP001156706"/>
    </source>
</evidence>
<dbReference type="InterPro" id="IPR013317">
    <property type="entry name" value="DnaA_dom"/>
</dbReference>
<dbReference type="SUPFAM" id="SSF52540">
    <property type="entry name" value="P-loop containing nucleoside triphosphate hydrolases"/>
    <property type="match status" value="1"/>
</dbReference>
<protein>
    <submittedName>
        <fullName evidence="3">DnaA regulatory inactivator Hda</fullName>
    </submittedName>
</protein>
<dbReference type="Proteomes" id="UP001156706">
    <property type="component" value="Unassembled WGS sequence"/>
</dbReference>
<evidence type="ECO:0000259" key="2">
    <source>
        <dbReference type="Pfam" id="PF22688"/>
    </source>
</evidence>
<feature type="domain" description="Hda lid" evidence="2">
    <location>
        <begin position="156"/>
        <end position="220"/>
    </location>
</feature>
<proteinExistence type="predicted"/>
<dbReference type="Gene3D" id="1.10.8.60">
    <property type="match status" value="1"/>
</dbReference>
<reference evidence="4" key="1">
    <citation type="journal article" date="2019" name="Int. J. Syst. Evol. Microbiol.">
        <title>The Global Catalogue of Microorganisms (GCM) 10K type strain sequencing project: providing services to taxonomists for standard genome sequencing and annotation.</title>
        <authorList>
            <consortium name="The Broad Institute Genomics Platform"/>
            <consortium name="The Broad Institute Genome Sequencing Center for Infectious Disease"/>
            <person name="Wu L."/>
            <person name="Ma J."/>
        </authorList>
    </citation>
    <scope>NUCLEOTIDE SEQUENCE [LARGE SCALE GENOMIC DNA]</scope>
    <source>
        <strain evidence="4">NBRC 110044</strain>
    </source>
</reference>
<dbReference type="Pfam" id="PF00308">
    <property type="entry name" value="Bac_DnaA"/>
    <property type="match status" value="1"/>
</dbReference>